<dbReference type="Proteomes" id="UP000249808">
    <property type="component" value="Unassembled WGS sequence"/>
</dbReference>
<dbReference type="NCBIfam" id="NF000658">
    <property type="entry name" value="PRK00029.1"/>
    <property type="match status" value="1"/>
</dbReference>
<keyword evidence="2 8" id="KW-0808">Transferase</keyword>
<feature type="binding site" evidence="8">
    <location>
        <position position="180"/>
    </location>
    <ligand>
        <name>ATP</name>
        <dbReference type="ChEBI" id="CHEBI:30616"/>
    </ligand>
</feature>
<keyword evidence="10" id="KW-1185">Reference proteome</keyword>
<keyword evidence="6 8" id="KW-0067">ATP-binding</keyword>
<protein>
    <recommendedName>
        <fullName evidence="8">Protein nucleotidyltransferase YdiU</fullName>
        <ecNumber evidence="8">2.7.7.-</ecNumber>
    </recommendedName>
    <alternativeName>
        <fullName evidence="8">Protein adenylyltransferase YdiU</fullName>
        <ecNumber evidence="8">2.7.7.108</ecNumber>
    </alternativeName>
    <alternativeName>
        <fullName evidence="8">Protein uridylyltransferase YdiU</fullName>
        <ecNumber evidence="8">2.7.7.-</ecNumber>
    </alternativeName>
</protein>
<dbReference type="GO" id="GO:0005524">
    <property type="term" value="F:ATP binding"/>
    <property type="evidence" value="ECO:0007669"/>
    <property type="project" value="UniProtKB-UniRule"/>
</dbReference>
<evidence type="ECO:0000256" key="3">
    <source>
        <dbReference type="ARBA" id="ARBA00022695"/>
    </source>
</evidence>
<dbReference type="InterPro" id="IPR003846">
    <property type="entry name" value="SelO"/>
</dbReference>
<comment type="catalytic activity">
    <reaction evidence="8">
        <text>L-seryl-[protein] + UTP = O-(5'-uridylyl)-L-seryl-[protein] + diphosphate</text>
        <dbReference type="Rhea" id="RHEA:64604"/>
        <dbReference type="Rhea" id="RHEA-COMP:9863"/>
        <dbReference type="Rhea" id="RHEA-COMP:16635"/>
        <dbReference type="ChEBI" id="CHEBI:29999"/>
        <dbReference type="ChEBI" id="CHEBI:33019"/>
        <dbReference type="ChEBI" id="CHEBI:46398"/>
        <dbReference type="ChEBI" id="CHEBI:156051"/>
    </reaction>
</comment>
<comment type="catalytic activity">
    <reaction evidence="8">
        <text>L-histidyl-[protein] + UTP = N(tele)-(5'-uridylyl)-L-histidyl-[protein] + diphosphate</text>
        <dbReference type="Rhea" id="RHEA:83891"/>
        <dbReference type="Rhea" id="RHEA-COMP:9745"/>
        <dbReference type="Rhea" id="RHEA-COMP:20239"/>
        <dbReference type="ChEBI" id="CHEBI:29979"/>
        <dbReference type="ChEBI" id="CHEBI:33019"/>
        <dbReference type="ChEBI" id="CHEBI:46398"/>
        <dbReference type="ChEBI" id="CHEBI:233474"/>
    </reaction>
</comment>
<feature type="binding site" evidence="8">
    <location>
        <position position="96"/>
    </location>
    <ligand>
        <name>ATP</name>
        <dbReference type="ChEBI" id="CHEBI:30616"/>
    </ligand>
</feature>
<comment type="catalytic activity">
    <reaction evidence="8">
        <text>L-threonyl-[protein] + ATP = 3-O-(5'-adenylyl)-L-threonyl-[protein] + diphosphate</text>
        <dbReference type="Rhea" id="RHEA:54292"/>
        <dbReference type="Rhea" id="RHEA-COMP:11060"/>
        <dbReference type="Rhea" id="RHEA-COMP:13847"/>
        <dbReference type="ChEBI" id="CHEBI:30013"/>
        <dbReference type="ChEBI" id="CHEBI:30616"/>
        <dbReference type="ChEBI" id="CHEBI:33019"/>
        <dbReference type="ChEBI" id="CHEBI:138113"/>
        <dbReference type="EC" id="2.7.7.108"/>
    </reaction>
</comment>
<comment type="catalytic activity">
    <reaction evidence="8">
        <text>L-tyrosyl-[protein] + UTP = O-(5'-uridylyl)-L-tyrosyl-[protein] + diphosphate</text>
        <dbReference type="Rhea" id="RHEA:83887"/>
        <dbReference type="Rhea" id="RHEA-COMP:10136"/>
        <dbReference type="Rhea" id="RHEA-COMP:20238"/>
        <dbReference type="ChEBI" id="CHEBI:33019"/>
        <dbReference type="ChEBI" id="CHEBI:46398"/>
        <dbReference type="ChEBI" id="CHEBI:46858"/>
        <dbReference type="ChEBI" id="CHEBI:90602"/>
    </reaction>
</comment>
<feature type="binding site" evidence="8">
    <location>
        <position position="266"/>
    </location>
    <ligand>
        <name>ATP</name>
        <dbReference type="ChEBI" id="CHEBI:30616"/>
    </ligand>
</feature>
<comment type="caution">
    <text evidence="9">The sequence shown here is derived from an EMBL/GenBank/DDBJ whole genome shotgun (WGS) entry which is preliminary data.</text>
</comment>
<keyword evidence="3 8" id="KW-0548">Nucleotidyltransferase</keyword>
<reference evidence="9 10" key="1">
    <citation type="journal article" date="2018" name="Front. Microbiol.">
        <title>Description and Comparative Genomics of Macrococcus caseolyticus subsp. hominis subsp. nov., Macrococcus goetzii sp. nov., Macrococcus epidermidis sp. nov., and Macrococcus bohemicus sp. nov., Novel Macrococci From Human Clinical Material With Virulence Potential and Suspected Uptake of Foreign DNA by Natural Transformation.</title>
        <authorList>
            <person name="Maslanova I."/>
            <person name="Wertheimer Z."/>
            <person name="Sedlacek I."/>
            <person name="Svec P."/>
            <person name="Indrakova A."/>
            <person name="Kovarovic V."/>
            <person name="Schumann P."/>
            <person name="Sproer C."/>
            <person name="Kralova S."/>
            <person name="Sedo O."/>
            <person name="Kristofova L."/>
            <person name="Vrbovska V."/>
            <person name="Fuzik T."/>
            <person name="Petras P."/>
            <person name="Zdrahal Z."/>
            <person name="Ruzickova V."/>
            <person name="Doskar J."/>
            <person name="Pantucek R."/>
        </authorList>
    </citation>
    <scope>NUCLEOTIDE SEQUENCE [LARGE SCALE GENOMIC DNA]</scope>
    <source>
        <strain evidence="9 10">01/688</strain>
    </source>
</reference>
<feature type="binding site" evidence="8">
    <location>
        <position position="187"/>
    </location>
    <ligand>
        <name>ATP</name>
        <dbReference type="ChEBI" id="CHEBI:30616"/>
    </ligand>
</feature>
<organism evidence="9 10">
    <name type="scientific">Macrococcus epidermidis</name>
    <dbReference type="NCBI Taxonomy" id="1902580"/>
    <lineage>
        <taxon>Bacteria</taxon>
        <taxon>Bacillati</taxon>
        <taxon>Bacillota</taxon>
        <taxon>Bacilli</taxon>
        <taxon>Bacillales</taxon>
        <taxon>Staphylococcaceae</taxon>
        <taxon>Macrococcus</taxon>
    </lineage>
</organism>
<feature type="binding site" evidence="8">
    <location>
        <position position="129"/>
    </location>
    <ligand>
        <name>ATP</name>
        <dbReference type="ChEBI" id="CHEBI:30616"/>
    </ligand>
</feature>
<dbReference type="EC" id="2.7.7.-" evidence="8"/>
<comment type="catalytic activity">
    <reaction evidence="8">
        <text>L-seryl-[protein] + ATP = 3-O-(5'-adenylyl)-L-seryl-[protein] + diphosphate</text>
        <dbReference type="Rhea" id="RHEA:58120"/>
        <dbReference type="Rhea" id="RHEA-COMP:9863"/>
        <dbReference type="Rhea" id="RHEA-COMP:15073"/>
        <dbReference type="ChEBI" id="CHEBI:29999"/>
        <dbReference type="ChEBI" id="CHEBI:30616"/>
        <dbReference type="ChEBI" id="CHEBI:33019"/>
        <dbReference type="ChEBI" id="CHEBI:142516"/>
        <dbReference type="EC" id="2.7.7.108"/>
    </reaction>
</comment>
<comment type="catalytic activity">
    <reaction evidence="8">
        <text>L-tyrosyl-[protein] + ATP = O-(5'-adenylyl)-L-tyrosyl-[protein] + diphosphate</text>
        <dbReference type="Rhea" id="RHEA:54288"/>
        <dbReference type="Rhea" id="RHEA-COMP:10136"/>
        <dbReference type="Rhea" id="RHEA-COMP:13846"/>
        <dbReference type="ChEBI" id="CHEBI:30616"/>
        <dbReference type="ChEBI" id="CHEBI:33019"/>
        <dbReference type="ChEBI" id="CHEBI:46858"/>
        <dbReference type="ChEBI" id="CHEBI:83624"/>
        <dbReference type="EC" id="2.7.7.108"/>
    </reaction>
</comment>
<evidence type="ECO:0000256" key="2">
    <source>
        <dbReference type="ARBA" id="ARBA00022679"/>
    </source>
</evidence>
<dbReference type="PANTHER" id="PTHR12153">
    <property type="entry name" value="SELENOPROTEIN O"/>
    <property type="match status" value="1"/>
</dbReference>
<feature type="binding site" evidence="8">
    <location>
        <position position="97"/>
    </location>
    <ligand>
        <name>ATP</name>
        <dbReference type="ChEBI" id="CHEBI:30616"/>
    </ligand>
</feature>
<dbReference type="GO" id="GO:0070733">
    <property type="term" value="F:AMPylase activity"/>
    <property type="evidence" value="ECO:0007669"/>
    <property type="project" value="UniProtKB-EC"/>
</dbReference>
<gene>
    <name evidence="8" type="primary">ydiU</name>
    <name evidence="8" type="synonym">selO</name>
    <name evidence="9" type="ORF">BHU61_07895</name>
</gene>
<keyword evidence="7 8" id="KW-0460">Magnesium</keyword>
<keyword evidence="4 8" id="KW-0479">Metal-binding</keyword>
<evidence type="ECO:0000313" key="10">
    <source>
        <dbReference type="Proteomes" id="UP000249808"/>
    </source>
</evidence>
<dbReference type="PANTHER" id="PTHR12153:SF15">
    <property type="entry name" value="PROTEIN ADENYLYLTRANSFERASE SELO, MITOCHONDRIAL"/>
    <property type="match status" value="1"/>
</dbReference>
<evidence type="ECO:0000256" key="1">
    <source>
        <dbReference type="ARBA" id="ARBA00009747"/>
    </source>
</evidence>
<dbReference type="HAMAP" id="MF_00692">
    <property type="entry name" value="SelO"/>
    <property type="match status" value="1"/>
</dbReference>
<proteinExistence type="inferred from homology"/>
<dbReference type="GO" id="GO:0000287">
    <property type="term" value="F:magnesium ion binding"/>
    <property type="evidence" value="ECO:0007669"/>
    <property type="project" value="UniProtKB-UniRule"/>
</dbReference>
<feature type="binding site" evidence="8">
    <location>
        <position position="266"/>
    </location>
    <ligand>
        <name>Mg(2+)</name>
        <dbReference type="ChEBI" id="CHEBI:18420"/>
    </ligand>
</feature>
<feature type="binding site" evidence="8">
    <location>
        <position position="257"/>
    </location>
    <ligand>
        <name>Mg(2+)</name>
        <dbReference type="ChEBI" id="CHEBI:18420"/>
    </ligand>
</feature>
<evidence type="ECO:0000313" key="9">
    <source>
        <dbReference type="EMBL" id="RAK44627.1"/>
    </source>
</evidence>
<feature type="active site" description="Proton acceptor" evidence="8">
    <location>
        <position position="256"/>
    </location>
</feature>
<name>A0A327ZR11_9STAP</name>
<keyword evidence="8" id="KW-0464">Manganese</keyword>
<sequence length="488" mass="55656">MKLQYPFKEVHMFNLRFDNSYLKLSDDFYEISQPDKPAQPEVVIFNTKLAEQLNIDVSIQDHPEYLSGKEILPGSLPAAHAYAGHQFGHFTMLGDGRAHVLGEHLTEDNKRYDIQLKGSGRTIFSRSGDGRAAIGPMLREYIISEAMYQLNIPTTRSLAASLSGDNVYRETSLPGAVLVRIAQSNLRVGTFEYAVRTENKNNIKQLADYAISRHYPEIKHNHNPYLSLLNIVIEKQASLIAQWQSIGFIHGVMNTDNMTISGETIDYGPCAFMDTYHPSTVFSSIDQYGRYAYDNQPSIALWNLTRFAETLIPLIDDDDALAIQYAETALGTFQDLYVSHYMKRFGQKIGIENIQQQDFQLVIDLLALLEKYELDFTKTFRSLATHTFKEEVCFKHDDVQAWYKRWEDIIQQDESTDAFSLMQSVNPAVIPRNHLVEEALSDATLAQDYTKLHQLLEALSHPFDDHHEAQYLSPAPPTDRVYQTYCGT</sequence>
<evidence type="ECO:0000256" key="4">
    <source>
        <dbReference type="ARBA" id="ARBA00022723"/>
    </source>
</evidence>
<dbReference type="EMBL" id="PZJH01000003">
    <property type="protein sequence ID" value="RAK44627.1"/>
    <property type="molecule type" value="Genomic_DNA"/>
</dbReference>
<dbReference type="EC" id="2.7.7.108" evidence="8"/>
<keyword evidence="5 8" id="KW-0547">Nucleotide-binding</keyword>
<comment type="function">
    <text evidence="8">Nucleotidyltransferase involved in the post-translational modification of proteins. It can catalyze the addition of adenosine monophosphate (AMP) or uridine monophosphate (UMP) to a protein, resulting in modifications known as AMPylation and UMPylation.</text>
</comment>
<feature type="binding site" evidence="8">
    <location>
        <position position="117"/>
    </location>
    <ligand>
        <name>ATP</name>
        <dbReference type="ChEBI" id="CHEBI:30616"/>
    </ligand>
</feature>
<accession>A0A327ZR11</accession>
<dbReference type="AlphaFoldDB" id="A0A327ZR11"/>
<evidence type="ECO:0000256" key="5">
    <source>
        <dbReference type="ARBA" id="ARBA00022741"/>
    </source>
</evidence>
<feature type="binding site" evidence="8">
    <location>
        <position position="94"/>
    </location>
    <ligand>
        <name>ATP</name>
        <dbReference type="ChEBI" id="CHEBI:30616"/>
    </ligand>
</feature>
<comment type="cofactor">
    <cofactor evidence="8">
        <name>Mg(2+)</name>
        <dbReference type="ChEBI" id="CHEBI:18420"/>
    </cofactor>
    <cofactor evidence="8">
        <name>Mn(2+)</name>
        <dbReference type="ChEBI" id="CHEBI:29035"/>
    </cofactor>
</comment>
<feature type="binding site" evidence="8">
    <location>
        <position position="130"/>
    </location>
    <ligand>
        <name>ATP</name>
        <dbReference type="ChEBI" id="CHEBI:30616"/>
    </ligand>
</feature>
<dbReference type="Pfam" id="PF02696">
    <property type="entry name" value="SelO"/>
    <property type="match status" value="1"/>
</dbReference>
<evidence type="ECO:0000256" key="8">
    <source>
        <dbReference type="HAMAP-Rule" id="MF_00692"/>
    </source>
</evidence>
<evidence type="ECO:0000256" key="7">
    <source>
        <dbReference type="ARBA" id="ARBA00022842"/>
    </source>
</evidence>
<evidence type="ECO:0000256" key="6">
    <source>
        <dbReference type="ARBA" id="ARBA00022840"/>
    </source>
</evidence>
<comment type="similarity">
    <text evidence="1 8">Belongs to the SELO family.</text>
</comment>
<dbReference type="GO" id="GO:0030145">
    <property type="term" value="F:manganese ion binding"/>
    <property type="evidence" value="ECO:0007669"/>
    <property type="project" value="UniProtKB-UniRule"/>
</dbReference>